<sequence>MVLPERDCYALPSDWCRTYNIWNFLHLRLKITLTKKPDTIGLSQFMETNKKKIVILGAGLAAGWKLSEDGFEVTIIDKKNHNGGLSGTVEHNGYLFDYGGHRFITNSQVIVEEMKQLMGKDFWTNTRKTQYYLWHKYLNYPLELKDMVLKVNLLISAKAMIDYLWTALKNKIKPLPEDSFEDWVVKRFGRTLYHIFFGQYTEKVWGIPPSTMDKDWASQRISLINLWDVFKKLIIKPKDEPRTYTSTYYYCTNGIGQIADKMAEIIEKNGGKILLNSTIGTIKHDNKNITSIEIAKGNDKQTISGDWILSTMPINSFINQLEPSAPQNVKDSVEKLKFRSIIFLNILIDENLVTQNDALYIPEPKYFFFRIEQFKLWSDKMAPSDKTYLSLEISCFEGDTVWNMDDKELFEKCLTGLKEMKLIKDEKKVIDYFTVREGIVYPVFDIGYKERIATVREYMDKFSNLIYYGRQGNFQYIHMHHVIDMGIRAYKFMKGELKQKTDITKVGTGKEYFG</sequence>
<dbReference type="GO" id="GO:0005829">
    <property type="term" value="C:cytosol"/>
    <property type="evidence" value="ECO:0007669"/>
    <property type="project" value="TreeGrafter"/>
</dbReference>
<protein>
    <recommendedName>
        <fullName evidence="1">Amine oxidase domain-containing protein</fullName>
    </recommendedName>
</protein>
<evidence type="ECO:0000313" key="2">
    <source>
        <dbReference type="EMBL" id="PJE57854.1"/>
    </source>
</evidence>
<gene>
    <name evidence="2" type="ORF">COU81_03845</name>
</gene>
<dbReference type="GO" id="GO:0050660">
    <property type="term" value="F:flavin adenine dinucleotide binding"/>
    <property type="evidence" value="ECO:0007669"/>
    <property type="project" value="TreeGrafter"/>
</dbReference>
<dbReference type="Proteomes" id="UP000231450">
    <property type="component" value="Unassembled WGS sequence"/>
</dbReference>
<dbReference type="InterPro" id="IPR036188">
    <property type="entry name" value="FAD/NAD-bd_sf"/>
</dbReference>
<evidence type="ECO:0000259" key="1">
    <source>
        <dbReference type="Pfam" id="PF01593"/>
    </source>
</evidence>
<dbReference type="SUPFAM" id="SSF51971">
    <property type="entry name" value="Nucleotide-binding domain"/>
    <property type="match status" value="1"/>
</dbReference>
<name>A0A2M8KD71_9BACT</name>
<evidence type="ECO:0000313" key="3">
    <source>
        <dbReference type="Proteomes" id="UP000231450"/>
    </source>
</evidence>
<organism evidence="2 3">
    <name type="scientific">Candidatus Portnoybacteria bacterium CG10_big_fil_rev_8_21_14_0_10_36_7</name>
    <dbReference type="NCBI Taxonomy" id="1974812"/>
    <lineage>
        <taxon>Bacteria</taxon>
        <taxon>Candidatus Portnoyibacteriota</taxon>
    </lineage>
</organism>
<dbReference type="GO" id="GO:0016491">
    <property type="term" value="F:oxidoreductase activity"/>
    <property type="evidence" value="ECO:0007669"/>
    <property type="project" value="InterPro"/>
</dbReference>
<comment type="caution">
    <text evidence="2">The sequence shown here is derived from an EMBL/GenBank/DDBJ whole genome shotgun (WGS) entry which is preliminary data.</text>
</comment>
<proteinExistence type="predicted"/>
<dbReference type="Pfam" id="PF01593">
    <property type="entry name" value="Amino_oxidase"/>
    <property type="match status" value="1"/>
</dbReference>
<dbReference type="InterPro" id="IPR002937">
    <property type="entry name" value="Amino_oxidase"/>
</dbReference>
<accession>A0A2M8KD71</accession>
<dbReference type="GO" id="GO:0008767">
    <property type="term" value="F:UDP-galactopyranose mutase activity"/>
    <property type="evidence" value="ECO:0007669"/>
    <property type="project" value="TreeGrafter"/>
</dbReference>
<dbReference type="AlphaFoldDB" id="A0A2M8KD71"/>
<dbReference type="Gene3D" id="3.50.50.60">
    <property type="entry name" value="FAD/NAD(P)-binding domain"/>
    <property type="match status" value="1"/>
</dbReference>
<reference evidence="3" key="1">
    <citation type="submission" date="2017-09" db="EMBL/GenBank/DDBJ databases">
        <title>Depth-based differentiation of microbial function through sediment-hosted aquifers and enrichment of novel symbionts in the deep terrestrial subsurface.</title>
        <authorList>
            <person name="Probst A.J."/>
            <person name="Ladd B."/>
            <person name="Jarett J.K."/>
            <person name="Geller-Mcgrath D.E."/>
            <person name="Sieber C.M.K."/>
            <person name="Emerson J.B."/>
            <person name="Anantharaman K."/>
            <person name="Thomas B.C."/>
            <person name="Malmstrom R."/>
            <person name="Stieglmeier M."/>
            <person name="Klingl A."/>
            <person name="Woyke T."/>
            <person name="Ryan C.M."/>
            <person name="Banfield J.F."/>
        </authorList>
    </citation>
    <scope>NUCLEOTIDE SEQUENCE [LARGE SCALE GENOMIC DNA]</scope>
</reference>
<dbReference type="PANTHER" id="PTHR21197">
    <property type="entry name" value="UDP-GALACTOPYRANOSE MUTASE"/>
    <property type="match status" value="1"/>
</dbReference>
<dbReference type="EMBL" id="PFDW01000075">
    <property type="protein sequence ID" value="PJE57854.1"/>
    <property type="molecule type" value="Genomic_DNA"/>
</dbReference>
<dbReference type="PANTHER" id="PTHR21197:SF0">
    <property type="entry name" value="UDP-GALACTOPYRANOSE MUTASE"/>
    <property type="match status" value="1"/>
</dbReference>
<feature type="domain" description="Amine oxidase" evidence="1">
    <location>
        <begin position="58"/>
        <end position="422"/>
    </location>
</feature>